<dbReference type="AlphaFoldDB" id="A0A3N2PRT1"/>
<evidence type="ECO:0000313" key="2">
    <source>
        <dbReference type="Proteomes" id="UP000272025"/>
    </source>
</evidence>
<dbReference type="EMBL" id="ML119057">
    <property type="protein sequence ID" value="ROT37213.1"/>
    <property type="molecule type" value="Genomic_DNA"/>
</dbReference>
<dbReference type="Proteomes" id="UP000272025">
    <property type="component" value="Unassembled WGS sequence"/>
</dbReference>
<keyword evidence="2" id="KW-1185">Reference proteome</keyword>
<protein>
    <submittedName>
        <fullName evidence="1">Uncharacterized protein</fullName>
    </submittedName>
</protein>
<name>A0A3N2PRT1_SODAK</name>
<dbReference type="RefSeq" id="XP_028465019.1">
    <property type="nucleotide sequence ID" value="XM_028612166.1"/>
</dbReference>
<gene>
    <name evidence="1" type="ORF">SODALDRAFT_334300</name>
</gene>
<proteinExistence type="predicted"/>
<dbReference type="GeneID" id="39580644"/>
<accession>A0A3N2PRT1</accession>
<reference evidence="1 2" key="1">
    <citation type="journal article" date="2018" name="Mol. Ecol.">
        <title>The obligate alkalophilic soda-lake fungus Sodiomyces alkalinus has shifted to a protein diet.</title>
        <authorList>
            <person name="Grum-Grzhimaylo A.A."/>
            <person name="Falkoski D.L."/>
            <person name="van den Heuvel J."/>
            <person name="Valero-Jimenez C.A."/>
            <person name="Min B."/>
            <person name="Choi I.G."/>
            <person name="Lipzen A."/>
            <person name="Daum C.G."/>
            <person name="Aanen D.K."/>
            <person name="Tsang A."/>
            <person name="Henrissat B."/>
            <person name="Bilanenko E.N."/>
            <person name="de Vries R.P."/>
            <person name="van Kan J.A.L."/>
            <person name="Grigoriev I.V."/>
            <person name="Debets A.J.M."/>
        </authorList>
    </citation>
    <scope>NUCLEOTIDE SEQUENCE [LARGE SCALE GENOMIC DNA]</scope>
    <source>
        <strain evidence="1 2">F11</strain>
    </source>
</reference>
<evidence type="ECO:0000313" key="1">
    <source>
        <dbReference type="EMBL" id="ROT37213.1"/>
    </source>
</evidence>
<sequence length="181" mass="20710">MAMSEIRNVAFEVQSRFETWDDAYWGCVLPHLRRTFPSMKTLSPVLLEHDQNGFDVVTGWPRQSPWLRDGSDAVGQGFEVRAAPITGLVPVRGGVRNNEVWATFSARIERLRRETPGCEGLEVVMQLAERDWTPLRKPWTNRKTPMSVNRQVLGLSSINGGSCWEPQSNWIWGHRFEMAAR</sequence>
<organism evidence="1 2">
    <name type="scientific">Sodiomyces alkalinus (strain CBS 110278 / VKM F-3762 / F11)</name>
    <name type="common">Alkaliphilic filamentous fungus</name>
    <dbReference type="NCBI Taxonomy" id="1314773"/>
    <lineage>
        <taxon>Eukaryota</taxon>
        <taxon>Fungi</taxon>
        <taxon>Dikarya</taxon>
        <taxon>Ascomycota</taxon>
        <taxon>Pezizomycotina</taxon>
        <taxon>Sordariomycetes</taxon>
        <taxon>Hypocreomycetidae</taxon>
        <taxon>Glomerellales</taxon>
        <taxon>Plectosphaerellaceae</taxon>
        <taxon>Sodiomyces</taxon>
    </lineage>
</organism>